<sequence>MSHKPMRYEEALTVLPFLKQRKANDTKISYCYHELFQKPIQVELNTTLKILILIHLNVLRRKLSNMR</sequence>
<name>A0A0P6K0E1_9CRUS</name>
<evidence type="ECO:0000313" key="1">
    <source>
        <dbReference type="EMBL" id="JAN94278.1"/>
    </source>
</evidence>
<dbReference type="AlphaFoldDB" id="A0A0P6K0E1"/>
<organism evidence="1">
    <name type="scientific">Daphnia magna</name>
    <dbReference type="NCBI Taxonomy" id="35525"/>
    <lineage>
        <taxon>Eukaryota</taxon>
        <taxon>Metazoa</taxon>
        <taxon>Ecdysozoa</taxon>
        <taxon>Arthropoda</taxon>
        <taxon>Crustacea</taxon>
        <taxon>Branchiopoda</taxon>
        <taxon>Diplostraca</taxon>
        <taxon>Cladocera</taxon>
        <taxon>Anomopoda</taxon>
        <taxon>Daphniidae</taxon>
        <taxon>Daphnia</taxon>
    </lineage>
</organism>
<dbReference type="EMBL" id="GDIQ01000459">
    <property type="protein sequence ID" value="JAN94278.1"/>
    <property type="molecule type" value="Transcribed_RNA"/>
</dbReference>
<protein>
    <submittedName>
        <fullName evidence="1">Uncharacterized protein</fullName>
    </submittedName>
</protein>
<reference evidence="1" key="1">
    <citation type="submission" date="2015-10" db="EMBL/GenBank/DDBJ databases">
        <title>EvidentialGene: Evidence-directed Construction of Complete mRNA Transcriptomes without Genomes.</title>
        <authorList>
            <person name="Gilbert D.G."/>
        </authorList>
    </citation>
    <scope>NUCLEOTIDE SEQUENCE</scope>
</reference>
<accession>A0A0P6K0E1</accession>
<proteinExistence type="predicted"/>